<feature type="non-terminal residue" evidence="4">
    <location>
        <position position="1"/>
    </location>
</feature>
<dbReference type="GO" id="GO:0003700">
    <property type="term" value="F:DNA-binding transcription factor activity"/>
    <property type="evidence" value="ECO:0007669"/>
    <property type="project" value="InterPro"/>
</dbReference>
<dbReference type="Pfam" id="PF01285">
    <property type="entry name" value="TEA"/>
    <property type="match status" value="1"/>
</dbReference>
<reference evidence="4 5" key="1">
    <citation type="submission" date="2014-04" db="EMBL/GenBank/DDBJ databases">
        <authorList>
            <consortium name="DOE Joint Genome Institute"/>
            <person name="Kuo A."/>
            <person name="Gay G."/>
            <person name="Dore J."/>
            <person name="Kohler A."/>
            <person name="Nagy L.G."/>
            <person name="Floudas D."/>
            <person name="Copeland A."/>
            <person name="Barry K.W."/>
            <person name="Cichocki N."/>
            <person name="Veneault-Fourrey C."/>
            <person name="LaButti K."/>
            <person name="Lindquist E.A."/>
            <person name="Lipzen A."/>
            <person name="Lundell T."/>
            <person name="Morin E."/>
            <person name="Murat C."/>
            <person name="Sun H."/>
            <person name="Tunlid A."/>
            <person name="Henrissat B."/>
            <person name="Grigoriev I.V."/>
            <person name="Hibbett D.S."/>
            <person name="Martin F."/>
            <person name="Nordberg H.P."/>
            <person name="Cantor M.N."/>
            <person name="Hua S.X."/>
        </authorList>
    </citation>
    <scope>NUCLEOTIDE SEQUENCE [LARGE SCALE GENOMIC DNA]</scope>
    <source>
        <strain evidence="5">h7</strain>
    </source>
</reference>
<dbReference type="Gene3D" id="6.10.20.40">
    <property type="entry name" value="TEA/ATTS domain"/>
    <property type="match status" value="1"/>
</dbReference>
<evidence type="ECO:0000256" key="1">
    <source>
        <dbReference type="ARBA" id="ARBA00008421"/>
    </source>
</evidence>
<evidence type="ECO:0000256" key="2">
    <source>
        <dbReference type="PROSITE-ProRule" id="PRU00505"/>
    </source>
</evidence>
<evidence type="ECO:0000313" key="4">
    <source>
        <dbReference type="EMBL" id="KIM49899.1"/>
    </source>
</evidence>
<dbReference type="Proteomes" id="UP000053424">
    <property type="component" value="Unassembled WGS sequence"/>
</dbReference>
<accession>A0A0C3D0F6</accession>
<feature type="non-terminal residue" evidence="4">
    <location>
        <position position="53"/>
    </location>
</feature>
<evidence type="ECO:0000313" key="5">
    <source>
        <dbReference type="Proteomes" id="UP000053424"/>
    </source>
</evidence>
<name>A0A0C3D0F6_HEBCY</name>
<dbReference type="InterPro" id="IPR000818">
    <property type="entry name" value="TEA/ATTS_dom"/>
</dbReference>
<dbReference type="OrthoDB" id="10006572at2759"/>
<gene>
    <name evidence="4" type="ORF">M413DRAFT_53230</name>
</gene>
<feature type="DNA-binding region" description="TEA" evidence="2">
    <location>
        <begin position="1"/>
        <end position="53"/>
    </location>
</feature>
<dbReference type="AlphaFoldDB" id="A0A0C3D0F6"/>
<dbReference type="InterPro" id="IPR038096">
    <property type="entry name" value="TEA/ATTS_sf"/>
</dbReference>
<sequence length="53" mass="6188">GLRIYRPRSKNGRVPQRFPRRNCEIAEYILRETGQTRSAKQVGSRLQQIAQTC</sequence>
<keyword evidence="5" id="KW-1185">Reference proteome</keyword>
<feature type="domain" description="TEA" evidence="3">
    <location>
        <begin position="1"/>
        <end position="53"/>
    </location>
</feature>
<organism evidence="4 5">
    <name type="scientific">Hebeloma cylindrosporum</name>
    <dbReference type="NCBI Taxonomy" id="76867"/>
    <lineage>
        <taxon>Eukaryota</taxon>
        <taxon>Fungi</taxon>
        <taxon>Dikarya</taxon>
        <taxon>Basidiomycota</taxon>
        <taxon>Agaricomycotina</taxon>
        <taxon>Agaricomycetes</taxon>
        <taxon>Agaricomycetidae</taxon>
        <taxon>Agaricales</taxon>
        <taxon>Agaricineae</taxon>
        <taxon>Hymenogastraceae</taxon>
        <taxon>Hebeloma</taxon>
    </lineage>
</organism>
<dbReference type="PROSITE" id="PS51088">
    <property type="entry name" value="TEA_2"/>
    <property type="match status" value="1"/>
</dbReference>
<evidence type="ECO:0000259" key="3">
    <source>
        <dbReference type="PROSITE" id="PS51088"/>
    </source>
</evidence>
<dbReference type="HOGENOM" id="CLU_3074216_0_0_1"/>
<comment type="similarity">
    <text evidence="1">Belongs to the TEC1 family.</text>
</comment>
<proteinExistence type="inferred from homology"/>
<protein>
    <recommendedName>
        <fullName evidence="3">TEA domain-containing protein</fullName>
    </recommendedName>
</protein>
<reference evidence="5" key="2">
    <citation type="submission" date="2015-01" db="EMBL/GenBank/DDBJ databases">
        <title>Evolutionary Origins and Diversification of the Mycorrhizal Mutualists.</title>
        <authorList>
            <consortium name="DOE Joint Genome Institute"/>
            <consortium name="Mycorrhizal Genomics Consortium"/>
            <person name="Kohler A."/>
            <person name="Kuo A."/>
            <person name="Nagy L.G."/>
            <person name="Floudas D."/>
            <person name="Copeland A."/>
            <person name="Barry K.W."/>
            <person name="Cichocki N."/>
            <person name="Veneault-Fourrey C."/>
            <person name="LaButti K."/>
            <person name="Lindquist E.A."/>
            <person name="Lipzen A."/>
            <person name="Lundell T."/>
            <person name="Morin E."/>
            <person name="Murat C."/>
            <person name="Riley R."/>
            <person name="Ohm R."/>
            <person name="Sun H."/>
            <person name="Tunlid A."/>
            <person name="Henrissat B."/>
            <person name="Grigoriev I.V."/>
            <person name="Hibbett D.S."/>
            <person name="Martin F."/>
        </authorList>
    </citation>
    <scope>NUCLEOTIDE SEQUENCE [LARGE SCALE GENOMIC DNA]</scope>
    <source>
        <strain evidence="5">h7</strain>
    </source>
</reference>
<dbReference type="EMBL" id="KN831768">
    <property type="protein sequence ID" value="KIM49899.1"/>
    <property type="molecule type" value="Genomic_DNA"/>
</dbReference>